<sequence length="459" mass="48380">MRDYPSVPNVFRVASSHSVDTDSVAVVVGPGNGDIKTANANFSAGQLRQHKQKQQQQQQQNGNISGHQQPLVKSSGNPHHHPSTAVITASASASSKSATSNHGSASVAAAGATAASTPTPTPLSTSAFLSVSSTSLLKTFGPNKSSDDSQQRQQQQQFRQTAHASIETPASSSGLLGTSQLYLHSPYATLPRNPINISQSSLSLHSVAATNGGDIYARQQQHQQQPTHNHISLNSNHKQNSIGNSSTNIATTTTPAPKNNNTPPDTTNEGKMMGVINTISGSIPSTGFPPIDHGHTNATIGPTHMGVNGRTMSVASDLNQRDFRQVPAPAQQPTTISNLEEFTPYRRSVVPPCTSTMERNTGGYLWIITPVAASISVAIVIAALAGPQWLFTEEKQPNTNYNGTANFNVLDDGAFITRYTKSSLWIICSTVQGEYVLPPTPPPSSSLSSSSFASASASP</sequence>
<feature type="region of interest" description="Disordered" evidence="1">
    <location>
        <begin position="219"/>
        <end position="269"/>
    </location>
</feature>
<feature type="region of interest" description="Disordered" evidence="1">
    <location>
        <begin position="44"/>
        <end position="102"/>
    </location>
</feature>
<accession>A0A1I8N540</accession>
<dbReference type="EnsemblMetazoa" id="MDOA011621-RB">
    <property type="protein sequence ID" value="MDOA011621-PB"/>
    <property type="gene ID" value="MDOA011621"/>
</dbReference>
<dbReference type="STRING" id="7370.A0A1I8N540"/>
<keyword evidence="2" id="KW-0812">Transmembrane</keyword>
<feature type="transmembrane region" description="Helical" evidence="2">
    <location>
        <begin position="363"/>
        <end position="385"/>
    </location>
</feature>
<name>A0A1I8N540_MUSDO</name>
<feature type="compositionally biased region" description="Low complexity" evidence="1">
    <location>
        <begin position="83"/>
        <end position="102"/>
    </location>
</feature>
<evidence type="ECO:0000313" key="3">
    <source>
        <dbReference type="EnsemblMetazoa" id="MDOA011621-PB"/>
    </source>
</evidence>
<feature type="compositionally biased region" description="Low complexity" evidence="1">
    <location>
        <begin position="445"/>
        <end position="459"/>
    </location>
</feature>
<protein>
    <submittedName>
        <fullName evidence="3">Uncharacterized protein</fullName>
    </submittedName>
</protein>
<evidence type="ECO:0000256" key="1">
    <source>
        <dbReference type="SAM" id="MobiDB-lite"/>
    </source>
</evidence>
<keyword evidence="2" id="KW-1133">Transmembrane helix</keyword>
<dbReference type="VEuPathDB" id="VectorBase:MDOMA2_017948"/>
<feature type="region of interest" description="Disordered" evidence="1">
    <location>
        <begin position="139"/>
        <end position="175"/>
    </location>
</feature>
<feature type="compositionally biased region" description="Low complexity" evidence="1">
    <location>
        <begin position="54"/>
        <end position="69"/>
    </location>
</feature>
<feature type="compositionally biased region" description="Low complexity" evidence="1">
    <location>
        <begin position="151"/>
        <end position="160"/>
    </location>
</feature>
<keyword evidence="2" id="KW-0472">Membrane</keyword>
<feature type="region of interest" description="Disordered" evidence="1">
    <location>
        <begin position="440"/>
        <end position="459"/>
    </location>
</feature>
<dbReference type="VEuPathDB" id="VectorBase:MDOA011621"/>
<reference evidence="3" key="1">
    <citation type="submission" date="2020-05" db="UniProtKB">
        <authorList>
            <consortium name="EnsemblMetazoa"/>
        </authorList>
    </citation>
    <scope>IDENTIFICATION</scope>
    <source>
        <strain evidence="3">Aabys</strain>
    </source>
</reference>
<dbReference type="eggNOG" id="ENOG502QTQ7">
    <property type="taxonomic scope" value="Eukaryota"/>
</dbReference>
<evidence type="ECO:0000256" key="2">
    <source>
        <dbReference type="SAM" id="Phobius"/>
    </source>
</evidence>
<feature type="compositionally biased region" description="Polar residues" evidence="1">
    <location>
        <begin position="226"/>
        <end position="243"/>
    </location>
</feature>
<organism evidence="3">
    <name type="scientific">Musca domestica</name>
    <name type="common">House fly</name>
    <dbReference type="NCBI Taxonomy" id="7370"/>
    <lineage>
        <taxon>Eukaryota</taxon>
        <taxon>Metazoa</taxon>
        <taxon>Ecdysozoa</taxon>
        <taxon>Arthropoda</taxon>
        <taxon>Hexapoda</taxon>
        <taxon>Insecta</taxon>
        <taxon>Pterygota</taxon>
        <taxon>Neoptera</taxon>
        <taxon>Endopterygota</taxon>
        <taxon>Diptera</taxon>
        <taxon>Brachycera</taxon>
        <taxon>Muscomorpha</taxon>
        <taxon>Muscoidea</taxon>
        <taxon>Muscidae</taxon>
        <taxon>Musca</taxon>
    </lineage>
</organism>
<feature type="compositionally biased region" description="Low complexity" evidence="1">
    <location>
        <begin position="244"/>
        <end position="267"/>
    </location>
</feature>
<proteinExistence type="predicted"/>
<dbReference type="AlphaFoldDB" id="A0A1I8N540"/>